<evidence type="ECO:0000313" key="2">
    <source>
        <dbReference type="EMBL" id="TCV84075.1"/>
    </source>
</evidence>
<dbReference type="Proteomes" id="UP000295367">
    <property type="component" value="Unassembled WGS sequence"/>
</dbReference>
<dbReference type="AlphaFoldDB" id="A0A4R3XWF9"/>
<dbReference type="RefSeq" id="WP_124945056.1">
    <property type="nucleotide sequence ID" value="NZ_BHVT01000008.1"/>
</dbReference>
<dbReference type="SUPFAM" id="SSF47616">
    <property type="entry name" value="GST C-terminal domain-like"/>
    <property type="match status" value="1"/>
</dbReference>
<dbReference type="EMBL" id="SMCO01000013">
    <property type="protein sequence ID" value="TCV84075.1"/>
    <property type="molecule type" value="Genomic_DNA"/>
</dbReference>
<dbReference type="GO" id="GO:0006559">
    <property type="term" value="P:L-phenylalanine catabolic process"/>
    <property type="evidence" value="ECO:0007669"/>
    <property type="project" value="TreeGrafter"/>
</dbReference>
<dbReference type="GO" id="GO:0006749">
    <property type="term" value="P:glutathione metabolic process"/>
    <property type="evidence" value="ECO:0007669"/>
    <property type="project" value="TreeGrafter"/>
</dbReference>
<dbReference type="Gene3D" id="3.40.30.10">
    <property type="entry name" value="Glutaredoxin"/>
    <property type="match status" value="1"/>
</dbReference>
<dbReference type="InterPro" id="IPR004045">
    <property type="entry name" value="Glutathione_S-Trfase_N"/>
</dbReference>
<evidence type="ECO:0000259" key="1">
    <source>
        <dbReference type="PROSITE" id="PS50404"/>
    </source>
</evidence>
<keyword evidence="2" id="KW-0808">Transferase</keyword>
<reference evidence="2 3" key="1">
    <citation type="submission" date="2019-03" db="EMBL/GenBank/DDBJ databases">
        <title>Genomic Encyclopedia of Type Strains, Phase IV (KMG-IV): sequencing the most valuable type-strain genomes for metagenomic binning, comparative biology and taxonomic classification.</title>
        <authorList>
            <person name="Goeker M."/>
        </authorList>
    </citation>
    <scope>NUCLEOTIDE SEQUENCE [LARGE SCALE GENOMIC DNA]</scope>
    <source>
        <strain evidence="2 3">DSM 100309</strain>
    </source>
</reference>
<protein>
    <submittedName>
        <fullName evidence="2">Glutathione S-transferase</fullName>
    </submittedName>
</protein>
<keyword evidence="3" id="KW-1185">Reference proteome</keyword>
<sequence length="256" mass="29401">MKLLTIPISHYCEKARWALIRHGIPYQEEPHLQGFHYPYAYWMSGGKMVPVLQDGKYVISDSTAILKYLDSYAAKEARLYPEDRELRHQVDELEDLFDEQLGVESRRWVYFHYLQHPRAMLKIASQGISPFEKALGPVCFPFLKAFAARMLHTDDEKVKVGVNQSRQIIQKVDGLLSDGRKYLVGDRFSAADLSLVCMMAPFVLPRQYGITLPALAEVPESMQTTVKEFQSTVTGQYVRHLCETERCSQKNKIPVV</sequence>
<dbReference type="SUPFAM" id="SSF52833">
    <property type="entry name" value="Thioredoxin-like"/>
    <property type="match status" value="1"/>
</dbReference>
<dbReference type="OrthoDB" id="5242791at2"/>
<proteinExistence type="predicted"/>
<dbReference type="CDD" id="cd00570">
    <property type="entry name" value="GST_N_family"/>
    <property type="match status" value="1"/>
</dbReference>
<evidence type="ECO:0000313" key="3">
    <source>
        <dbReference type="Proteomes" id="UP000295367"/>
    </source>
</evidence>
<dbReference type="Gene3D" id="1.20.1050.10">
    <property type="match status" value="1"/>
</dbReference>
<gene>
    <name evidence="2" type="ORF">EDC63_11310</name>
</gene>
<dbReference type="InterPro" id="IPR004046">
    <property type="entry name" value="GST_C"/>
</dbReference>
<dbReference type="GO" id="GO:0016034">
    <property type="term" value="F:maleylacetoacetate isomerase activity"/>
    <property type="evidence" value="ECO:0007669"/>
    <property type="project" value="TreeGrafter"/>
</dbReference>
<dbReference type="InterPro" id="IPR036282">
    <property type="entry name" value="Glutathione-S-Trfase_C_sf"/>
</dbReference>
<name>A0A4R3XWF9_9PROT</name>
<organism evidence="2 3">
    <name type="scientific">Sulfurirhabdus autotrophica</name>
    <dbReference type="NCBI Taxonomy" id="1706046"/>
    <lineage>
        <taxon>Bacteria</taxon>
        <taxon>Pseudomonadati</taxon>
        <taxon>Pseudomonadota</taxon>
        <taxon>Betaproteobacteria</taxon>
        <taxon>Nitrosomonadales</taxon>
        <taxon>Sulfuricellaceae</taxon>
        <taxon>Sulfurirhabdus</taxon>
    </lineage>
</organism>
<dbReference type="PANTHER" id="PTHR42673:SF4">
    <property type="entry name" value="MALEYLACETOACETATE ISOMERASE"/>
    <property type="match status" value="1"/>
</dbReference>
<dbReference type="PANTHER" id="PTHR42673">
    <property type="entry name" value="MALEYLACETOACETATE ISOMERASE"/>
    <property type="match status" value="1"/>
</dbReference>
<dbReference type="InterPro" id="IPR036249">
    <property type="entry name" value="Thioredoxin-like_sf"/>
</dbReference>
<dbReference type="GO" id="GO:0004364">
    <property type="term" value="F:glutathione transferase activity"/>
    <property type="evidence" value="ECO:0007669"/>
    <property type="project" value="TreeGrafter"/>
</dbReference>
<comment type="caution">
    <text evidence="2">The sequence shown here is derived from an EMBL/GenBank/DDBJ whole genome shotgun (WGS) entry which is preliminary data.</text>
</comment>
<dbReference type="Pfam" id="PF00043">
    <property type="entry name" value="GST_C"/>
    <property type="match status" value="1"/>
</dbReference>
<accession>A0A4R3XWF9</accession>
<dbReference type="Pfam" id="PF13417">
    <property type="entry name" value="GST_N_3"/>
    <property type="match status" value="1"/>
</dbReference>
<dbReference type="PROSITE" id="PS50404">
    <property type="entry name" value="GST_NTER"/>
    <property type="match status" value="1"/>
</dbReference>
<feature type="domain" description="GST N-terminal" evidence="1">
    <location>
        <begin position="1"/>
        <end position="77"/>
    </location>
</feature>